<dbReference type="GO" id="GO:0009036">
    <property type="term" value="F:type II site-specific deoxyribonuclease activity"/>
    <property type="evidence" value="ECO:0007669"/>
    <property type="project" value="InterPro"/>
</dbReference>
<dbReference type="RefSeq" id="WP_330486155.1">
    <property type="nucleotide sequence ID" value="NZ_JAZBJZ010000162.1"/>
</dbReference>
<gene>
    <name evidence="2" type="ORF">V2H45_23535</name>
</gene>
<evidence type="ECO:0000313" key="2">
    <source>
        <dbReference type="EMBL" id="MEE3719718.1"/>
    </source>
</evidence>
<keyword evidence="2" id="KW-0540">Nuclease</keyword>
<protein>
    <submittedName>
        <fullName evidence="2">Type II restriction endonuclease</fullName>
    </submittedName>
</protein>
<dbReference type="EMBL" id="JAZBJZ010000162">
    <property type="protein sequence ID" value="MEE3719718.1"/>
    <property type="molecule type" value="Genomic_DNA"/>
</dbReference>
<organism evidence="2 3">
    <name type="scientific">Tumidithrix elongata BACA0141</name>
    <dbReference type="NCBI Taxonomy" id="2716417"/>
    <lineage>
        <taxon>Bacteria</taxon>
        <taxon>Bacillati</taxon>
        <taxon>Cyanobacteriota</taxon>
        <taxon>Cyanophyceae</taxon>
        <taxon>Pseudanabaenales</taxon>
        <taxon>Pseudanabaenaceae</taxon>
        <taxon>Tumidithrix</taxon>
        <taxon>Tumidithrix elongata</taxon>
    </lineage>
</organism>
<sequence length="400" mass="46349">MKSGHLSEYFTGVAAKRLSAVESDIFRSHQHEFNGVKGLKQLFGSAKQTYQAKFIYLNDHDDEPPVDDGYLTWYDARENHPNRSEYRLYFPDTLVSQCAAEGDLLVIGTRPDNSVLVIIAENDSTISNQIQWLFGLTNLSHSGFSVRGELETDQDRIEFTSRFILENIGIAIESNEENYLETMLEKFEGSFPNTRIFSEHARSTLQDINLEDGLDSAIMAWMEREEILFRTLERYLIADRLSKGFDNDVEGFLAFSLSVQNRRKSRVGYALENHLETIFTDSNIRYSRGKVTENRSKPDFLFPGQAEYKDPNFNPLHLTMLGVKSTCKDRWRQVLSEANRISTKHLLTLETAISNNQTEEMRFQRLQLVIPRSLHSTYTPKQQAWLMDLTEFVEYLRQYQ</sequence>
<dbReference type="GO" id="GO:0009307">
    <property type="term" value="P:DNA restriction-modification system"/>
    <property type="evidence" value="ECO:0007669"/>
    <property type="project" value="InterPro"/>
</dbReference>
<accession>A0AAW9Q5B0</accession>
<keyword evidence="2" id="KW-0255">Endonuclease</keyword>
<feature type="domain" description="Restriction endonuclease type II EcoRII C-terminal" evidence="1">
    <location>
        <begin position="229"/>
        <end position="393"/>
    </location>
</feature>
<dbReference type="InterPro" id="IPR011335">
    <property type="entry name" value="Restrct_endonuc-II-like"/>
</dbReference>
<dbReference type="InterPro" id="IPR038365">
    <property type="entry name" value="EcoRII_C_sf"/>
</dbReference>
<dbReference type="Pfam" id="PF09019">
    <property type="entry name" value="EcoRII-C"/>
    <property type="match status" value="1"/>
</dbReference>
<dbReference type="Gene3D" id="3.40.91.80">
    <property type="match status" value="1"/>
</dbReference>
<dbReference type="InterPro" id="IPR015109">
    <property type="entry name" value="Restrct_endonuc_II_EcoRII_C"/>
</dbReference>
<comment type="caution">
    <text evidence="2">The sequence shown here is derived from an EMBL/GenBank/DDBJ whole genome shotgun (WGS) entry which is preliminary data.</text>
</comment>
<dbReference type="GO" id="GO:0003677">
    <property type="term" value="F:DNA binding"/>
    <property type="evidence" value="ECO:0007669"/>
    <property type="project" value="InterPro"/>
</dbReference>
<name>A0AAW9Q5B0_9CYAN</name>
<reference evidence="2" key="1">
    <citation type="submission" date="2024-01" db="EMBL/GenBank/DDBJ databases">
        <title>Bank of Algae and Cyanobacteria of the Azores (BACA) strain genomes.</title>
        <authorList>
            <person name="Luz R."/>
            <person name="Cordeiro R."/>
            <person name="Fonseca A."/>
            <person name="Goncalves V."/>
        </authorList>
    </citation>
    <scope>NUCLEOTIDE SEQUENCE</scope>
    <source>
        <strain evidence="2">BACA0141</strain>
    </source>
</reference>
<proteinExistence type="predicted"/>
<keyword evidence="2" id="KW-0378">Hydrolase</keyword>
<evidence type="ECO:0000313" key="3">
    <source>
        <dbReference type="Proteomes" id="UP001333818"/>
    </source>
</evidence>
<dbReference type="Proteomes" id="UP001333818">
    <property type="component" value="Unassembled WGS sequence"/>
</dbReference>
<dbReference type="SUPFAM" id="SSF52980">
    <property type="entry name" value="Restriction endonuclease-like"/>
    <property type="match status" value="1"/>
</dbReference>
<evidence type="ECO:0000259" key="1">
    <source>
        <dbReference type="Pfam" id="PF09019"/>
    </source>
</evidence>
<keyword evidence="3" id="KW-1185">Reference proteome</keyword>
<dbReference type="AlphaFoldDB" id="A0AAW9Q5B0"/>